<dbReference type="EMBL" id="FIIN01000012">
    <property type="protein sequence ID" value="CYW16308.1"/>
    <property type="molecule type" value="Genomic_DNA"/>
</dbReference>
<proteinExistence type="predicted"/>
<evidence type="ECO:0000313" key="1">
    <source>
        <dbReference type="EMBL" id="CYW16308.1"/>
    </source>
</evidence>
<gene>
    <name evidence="1" type="ORF">ERS132452_01761</name>
</gene>
<evidence type="ECO:0000313" key="2">
    <source>
        <dbReference type="Proteomes" id="UP000071765"/>
    </source>
</evidence>
<dbReference type="Proteomes" id="UP000071765">
    <property type="component" value="Unassembled WGS sequence"/>
</dbReference>
<name>A0A0Z8QQ68_STRSU</name>
<reference evidence="1 2" key="1">
    <citation type="submission" date="2016-02" db="EMBL/GenBank/DDBJ databases">
        <authorList>
            <consortium name="Pathogen Informatics"/>
        </authorList>
    </citation>
    <scope>NUCLEOTIDE SEQUENCE [LARGE SCALE GENOMIC DNA]</scope>
    <source>
        <strain evidence="1 2">LSS90</strain>
    </source>
</reference>
<protein>
    <submittedName>
        <fullName evidence="1">Uncharacterized protein</fullName>
    </submittedName>
</protein>
<dbReference type="RefSeq" id="WP_044670262.1">
    <property type="nucleotide sequence ID" value="NZ_CEDG01000005.1"/>
</dbReference>
<dbReference type="AlphaFoldDB" id="A0A0Z8QQ68"/>
<sequence length="67" mass="7242">MNDFDSLKQASYTLIAELIEKNSADVATATVIDVIEKLLAAKDMQVDQLATEKAAKTLNDIADKASE</sequence>
<accession>A0A0Z8QQ68</accession>
<organism evidence="1 2">
    <name type="scientific">Streptococcus suis</name>
    <dbReference type="NCBI Taxonomy" id="1307"/>
    <lineage>
        <taxon>Bacteria</taxon>
        <taxon>Bacillati</taxon>
        <taxon>Bacillota</taxon>
        <taxon>Bacilli</taxon>
        <taxon>Lactobacillales</taxon>
        <taxon>Streptococcaceae</taxon>
        <taxon>Streptococcus</taxon>
    </lineage>
</organism>